<gene>
    <name evidence="11" type="ORF">MKW98_004251</name>
</gene>
<evidence type="ECO:0000259" key="10">
    <source>
        <dbReference type="PROSITE" id="PS50860"/>
    </source>
</evidence>
<dbReference type="InterPro" id="IPR002318">
    <property type="entry name" value="Ala-tRNA-lgiase_IIc"/>
</dbReference>
<comment type="similarity">
    <text evidence="1">Belongs to the class-II aminoacyl-tRNA synthetase family.</text>
</comment>
<dbReference type="PANTHER" id="PTHR11777:SF9">
    <property type="entry name" value="ALANINE--TRNA LIGASE, CYTOPLASMIC"/>
    <property type="match status" value="1"/>
</dbReference>
<accession>A0AAD4T8R7</accession>
<dbReference type="GO" id="GO:0004813">
    <property type="term" value="F:alanine-tRNA ligase activity"/>
    <property type="evidence" value="ECO:0007669"/>
    <property type="project" value="UniProtKB-EC"/>
</dbReference>
<dbReference type="InterPro" id="IPR018165">
    <property type="entry name" value="Ala-tRNA-synth_IIc_core"/>
</dbReference>
<dbReference type="AlphaFoldDB" id="A0AAD4T8R7"/>
<dbReference type="Pfam" id="PF01411">
    <property type="entry name" value="tRNA-synt_2c"/>
    <property type="match status" value="2"/>
</dbReference>
<evidence type="ECO:0000256" key="8">
    <source>
        <dbReference type="ARBA" id="ARBA00022917"/>
    </source>
</evidence>
<dbReference type="SUPFAM" id="SSF55681">
    <property type="entry name" value="Class II aaRS and biotin synthetases"/>
    <property type="match status" value="1"/>
</dbReference>
<keyword evidence="8" id="KW-0648">Protein biosynthesis</keyword>
<dbReference type="GO" id="GO:0005739">
    <property type="term" value="C:mitochondrion"/>
    <property type="evidence" value="ECO:0007669"/>
    <property type="project" value="TreeGrafter"/>
</dbReference>
<evidence type="ECO:0000313" key="11">
    <source>
        <dbReference type="EMBL" id="KAI3943746.1"/>
    </source>
</evidence>
<dbReference type="GO" id="GO:0009507">
    <property type="term" value="C:chloroplast"/>
    <property type="evidence" value="ECO:0007669"/>
    <property type="project" value="TreeGrafter"/>
</dbReference>
<keyword evidence="6" id="KW-0067">ATP-binding</keyword>
<dbReference type="InterPro" id="IPR018162">
    <property type="entry name" value="Ala-tRNA-ligase_IIc_anticod-bd"/>
</dbReference>
<dbReference type="EMBL" id="JAJJMB010004170">
    <property type="protein sequence ID" value="KAI3943746.1"/>
    <property type="molecule type" value="Genomic_DNA"/>
</dbReference>
<reference evidence="11" key="1">
    <citation type="submission" date="2022-04" db="EMBL/GenBank/DDBJ databases">
        <title>A functionally conserved STORR gene fusion in Papaver species that diverged 16.8 million years ago.</title>
        <authorList>
            <person name="Catania T."/>
        </authorList>
    </citation>
    <scope>NUCLEOTIDE SEQUENCE</scope>
    <source>
        <strain evidence="11">S-188037</strain>
    </source>
</reference>
<protein>
    <recommendedName>
        <fullName evidence="2">alanine--tRNA ligase</fullName>
        <ecNumber evidence="2">6.1.1.7</ecNumber>
    </recommendedName>
</protein>
<dbReference type="SUPFAM" id="SSF101353">
    <property type="entry name" value="Putative anticodon-binding domain of alanyl-tRNA synthetase (AlaRS)"/>
    <property type="match status" value="1"/>
</dbReference>
<dbReference type="GO" id="GO:0006419">
    <property type="term" value="P:alanyl-tRNA aminoacylation"/>
    <property type="evidence" value="ECO:0007669"/>
    <property type="project" value="InterPro"/>
</dbReference>
<evidence type="ECO:0000256" key="3">
    <source>
        <dbReference type="ARBA" id="ARBA00022555"/>
    </source>
</evidence>
<dbReference type="InterPro" id="IPR018164">
    <property type="entry name" value="Ala-tRNA-synth_IIc_N"/>
</dbReference>
<evidence type="ECO:0000256" key="9">
    <source>
        <dbReference type="ARBA" id="ARBA00023146"/>
    </source>
</evidence>
<evidence type="ECO:0000256" key="1">
    <source>
        <dbReference type="ARBA" id="ARBA00008226"/>
    </source>
</evidence>
<dbReference type="GO" id="GO:0000049">
    <property type="term" value="F:tRNA binding"/>
    <property type="evidence" value="ECO:0007669"/>
    <property type="project" value="UniProtKB-KW"/>
</dbReference>
<feature type="domain" description="Alanyl-transfer RNA synthetases family profile" evidence="10">
    <location>
        <begin position="10"/>
        <end position="321"/>
    </location>
</feature>
<dbReference type="PRINTS" id="PR00980">
    <property type="entry name" value="TRNASYNTHALA"/>
</dbReference>
<evidence type="ECO:0000256" key="6">
    <source>
        <dbReference type="ARBA" id="ARBA00022840"/>
    </source>
</evidence>
<keyword evidence="7" id="KW-0694">RNA-binding</keyword>
<dbReference type="Proteomes" id="UP001202328">
    <property type="component" value="Unassembled WGS sequence"/>
</dbReference>
<dbReference type="EC" id="6.1.1.7" evidence="2"/>
<sequence length="438" mass="50398">MEPWTTTTDWSANDVRETFINFFQDKDHLNWESSSHVVPVNDPTLLFVNAGTAVPNTALSKYHYTLFEMLGNWSFGDYFETDAISWVWELLTEEMGDTGPCGPCTEIHFDGIDNQDAASLVNDYDPTCIELWNLVFTQCNSEADGSLKPLPPKHVNTGMGFGRLAWILQNKNDQNDTDVFMPIFNKIMWTKLTWLIGLWLNILELFVLRLPMDGSLPDNEGREYVLRRILRQGVRYGREVLKGQELKQHKEISFGKTLLFFFLKREREGHYFKCTEKFKKWTWVCFSYGDTYVFHLDLIQLMAEERGLQVDVKGFKNAVEELVLLWKQVSMLNKVVRYLALGPLAAPLGHFKFVMFKLFDGFVIHIGSYDGETGEISVVEGDVCDCSPNWKVSVDCSLPTATHTDQHLQLFRGCQGKRIVIVRRSCCRSCSVSEENLR</sequence>
<keyword evidence="5" id="KW-0547">Nucleotide-binding</keyword>
<proteinExistence type="inferred from homology"/>
<evidence type="ECO:0000256" key="7">
    <source>
        <dbReference type="ARBA" id="ARBA00022884"/>
    </source>
</evidence>
<dbReference type="Gene3D" id="3.30.930.10">
    <property type="entry name" value="Bira Bifunctional Protein, Domain 2"/>
    <property type="match status" value="3"/>
</dbReference>
<organism evidence="11 12">
    <name type="scientific">Papaver atlanticum</name>
    <dbReference type="NCBI Taxonomy" id="357466"/>
    <lineage>
        <taxon>Eukaryota</taxon>
        <taxon>Viridiplantae</taxon>
        <taxon>Streptophyta</taxon>
        <taxon>Embryophyta</taxon>
        <taxon>Tracheophyta</taxon>
        <taxon>Spermatophyta</taxon>
        <taxon>Magnoliopsida</taxon>
        <taxon>Ranunculales</taxon>
        <taxon>Papaveraceae</taxon>
        <taxon>Papaveroideae</taxon>
        <taxon>Papaver</taxon>
    </lineage>
</organism>
<keyword evidence="4" id="KW-0436">Ligase</keyword>
<dbReference type="PANTHER" id="PTHR11777">
    <property type="entry name" value="ALANYL-TRNA SYNTHETASE"/>
    <property type="match status" value="1"/>
</dbReference>
<dbReference type="InterPro" id="IPR045864">
    <property type="entry name" value="aa-tRNA-synth_II/BPL/LPL"/>
</dbReference>
<comment type="caution">
    <text evidence="11">The sequence shown here is derived from an EMBL/GenBank/DDBJ whole genome shotgun (WGS) entry which is preliminary data.</text>
</comment>
<name>A0AAD4T8R7_9MAGN</name>
<evidence type="ECO:0000256" key="5">
    <source>
        <dbReference type="ARBA" id="ARBA00022741"/>
    </source>
</evidence>
<keyword evidence="12" id="KW-1185">Reference proteome</keyword>
<evidence type="ECO:0000256" key="2">
    <source>
        <dbReference type="ARBA" id="ARBA00013168"/>
    </source>
</evidence>
<evidence type="ECO:0000256" key="4">
    <source>
        <dbReference type="ARBA" id="ARBA00022598"/>
    </source>
</evidence>
<evidence type="ECO:0000313" key="12">
    <source>
        <dbReference type="Proteomes" id="UP001202328"/>
    </source>
</evidence>
<keyword evidence="9" id="KW-0030">Aminoacyl-tRNA synthetase</keyword>
<dbReference type="PROSITE" id="PS50860">
    <property type="entry name" value="AA_TRNA_LIGASE_II_ALA"/>
    <property type="match status" value="1"/>
</dbReference>
<keyword evidence="3" id="KW-0820">tRNA-binding</keyword>
<dbReference type="GO" id="GO:0005524">
    <property type="term" value="F:ATP binding"/>
    <property type="evidence" value="ECO:0007669"/>
    <property type="project" value="UniProtKB-KW"/>
</dbReference>
<dbReference type="InterPro" id="IPR050058">
    <property type="entry name" value="Ala-tRNA_ligase"/>
</dbReference>
<dbReference type="GO" id="GO:0002161">
    <property type="term" value="F:aminoacyl-tRNA deacylase activity"/>
    <property type="evidence" value="ECO:0007669"/>
    <property type="project" value="TreeGrafter"/>
</dbReference>